<dbReference type="PROSITE" id="PS51379">
    <property type="entry name" value="4FE4S_FER_2"/>
    <property type="match status" value="2"/>
</dbReference>
<sequence>MLNLINTSFDNCIKCTACTTRCPVAEANPDYPGPKQAGPDGERLRIKNPELYDEALKHCTNCKRCEVACPSGVHVGTVIQLAKAKHGGFKKGPREFMLSHTDLMGSLSSPAAPIVNTVTKLKPVKKLLDKTLGIDERRTLPKYTGQTFRSWFNKQSGTQEQFKRKISFFHGCFTNYNDPTVGKHLVSVLNAMNIGVSLMKKEKCCGVPLIANGFFDKARKNAELNMNQFARSLTETECVIATEPSCTMTLRDEYPEVLDVDNSDVKDRIFFAAAFIAREFARGNQPDMKPLKLRVAYHSPCHLIKAGGVIHTMELLSSIPGLEVIMLDQKCCGMSGTYGFKKENYNTSQSIGQGIFDQIEALGVDYVVTDCESCKMQVEMNTGHTVLHPLTLLAQSLT</sequence>
<dbReference type="InterPro" id="IPR004017">
    <property type="entry name" value="Cys_rich_dom"/>
</dbReference>
<evidence type="ECO:0000256" key="4">
    <source>
        <dbReference type="ARBA" id="ARBA00023004"/>
    </source>
</evidence>
<dbReference type="NCBIfam" id="NF008369">
    <property type="entry name" value="PRK11168.1"/>
    <property type="match status" value="1"/>
</dbReference>
<accession>A0ABT3N2W5</accession>
<evidence type="ECO:0000256" key="5">
    <source>
        <dbReference type="ARBA" id="ARBA00023014"/>
    </source>
</evidence>
<dbReference type="Gene3D" id="1.10.1060.10">
    <property type="entry name" value="Alpha-helical ferredoxin"/>
    <property type="match status" value="1"/>
</dbReference>
<feature type="domain" description="4Fe-4S ferredoxin-type" evidence="6">
    <location>
        <begin position="47"/>
        <end position="73"/>
    </location>
</feature>
<evidence type="ECO:0000313" key="8">
    <source>
        <dbReference type="Proteomes" id="UP001209854"/>
    </source>
</evidence>
<dbReference type="Pfam" id="PF02754">
    <property type="entry name" value="CCG"/>
    <property type="match status" value="2"/>
</dbReference>
<dbReference type="RefSeq" id="WP_262565686.1">
    <property type="nucleotide sequence ID" value="NZ_JAPFCC010000001.1"/>
</dbReference>
<keyword evidence="1" id="KW-0004">4Fe-4S</keyword>
<dbReference type="InterPro" id="IPR017900">
    <property type="entry name" value="4Fe4S_Fe_S_CS"/>
</dbReference>
<dbReference type="EC" id="1.1.5.3" evidence="7"/>
<dbReference type="EMBL" id="JAPFCC010000001">
    <property type="protein sequence ID" value="MCW7555954.1"/>
    <property type="molecule type" value="Genomic_DNA"/>
</dbReference>
<organism evidence="7 8">
    <name type="scientific">Endozoicomonas gorgoniicola</name>
    <dbReference type="NCBI Taxonomy" id="1234144"/>
    <lineage>
        <taxon>Bacteria</taxon>
        <taxon>Pseudomonadati</taxon>
        <taxon>Pseudomonadota</taxon>
        <taxon>Gammaproteobacteria</taxon>
        <taxon>Oceanospirillales</taxon>
        <taxon>Endozoicomonadaceae</taxon>
        <taxon>Endozoicomonas</taxon>
    </lineage>
</organism>
<name>A0ABT3N2W5_9GAMM</name>
<dbReference type="PANTHER" id="PTHR32479:SF19">
    <property type="entry name" value="ANAEROBIC GLYCEROL-3-PHOSPHATE DEHYDROGENASE SUBUNIT C"/>
    <property type="match status" value="1"/>
</dbReference>
<dbReference type="Proteomes" id="UP001209854">
    <property type="component" value="Unassembled WGS sequence"/>
</dbReference>
<keyword evidence="3" id="KW-0677">Repeat</keyword>
<keyword evidence="2" id="KW-0479">Metal-binding</keyword>
<evidence type="ECO:0000256" key="1">
    <source>
        <dbReference type="ARBA" id="ARBA00022485"/>
    </source>
</evidence>
<gene>
    <name evidence="7" type="primary">glpC</name>
    <name evidence="7" type="ORF">NX722_25660</name>
</gene>
<evidence type="ECO:0000256" key="3">
    <source>
        <dbReference type="ARBA" id="ARBA00022737"/>
    </source>
</evidence>
<keyword evidence="8" id="KW-1185">Reference proteome</keyword>
<keyword evidence="5" id="KW-0411">Iron-sulfur</keyword>
<dbReference type="InterPro" id="IPR017753">
    <property type="entry name" value="G3P_DH_GlpC_su"/>
</dbReference>
<comment type="caution">
    <text evidence="7">The sequence shown here is derived from an EMBL/GenBank/DDBJ whole genome shotgun (WGS) entry which is preliminary data.</text>
</comment>
<dbReference type="InterPro" id="IPR009051">
    <property type="entry name" value="Helical_ferredxn"/>
</dbReference>
<evidence type="ECO:0000256" key="2">
    <source>
        <dbReference type="ARBA" id="ARBA00022723"/>
    </source>
</evidence>
<keyword evidence="7" id="KW-0560">Oxidoreductase</keyword>
<proteinExistence type="predicted"/>
<dbReference type="Pfam" id="PF13183">
    <property type="entry name" value="Fer4_8"/>
    <property type="match status" value="1"/>
</dbReference>
<dbReference type="NCBIfam" id="TIGR03379">
    <property type="entry name" value="glycerol3P_GlpC"/>
    <property type="match status" value="1"/>
</dbReference>
<evidence type="ECO:0000313" key="7">
    <source>
        <dbReference type="EMBL" id="MCW7555954.1"/>
    </source>
</evidence>
<dbReference type="GO" id="GO:0004368">
    <property type="term" value="F:glycerol-3-phosphate dehydrogenase (quinone) activity"/>
    <property type="evidence" value="ECO:0007669"/>
    <property type="project" value="UniProtKB-EC"/>
</dbReference>
<feature type="domain" description="4Fe-4S ferredoxin-type" evidence="6">
    <location>
        <begin position="1"/>
        <end position="32"/>
    </location>
</feature>
<protein>
    <submittedName>
        <fullName evidence="7">Anaerobic glycerol-3-phosphate dehydrogenase subunit GlpC</fullName>
        <ecNumber evidence="7">1.1.5.3</ecNumber>
    </submittedName>
</protein>
<evidence type="ECO:0000259" key="6">
    <source>
        <dbReference type="PROSITE" id="PS51379"/>
    </source>
</evidence>
<keyword evidence="4" id="KW-0408">Iron</keyword>
<reference evidence="7 8" key="1">
    <citation type="submission" date="2022-10" db="EMBL/GenBank/DDBJ databases">
        <title>High-quality genome sequences of two octocoral-associated bacteria, Endozoicomonas euniceicola EF212 and Endozoicomonas gorgoniicola PS125.</title>
        <authorList>
            <person name="Chiou Y.-J."/>
            <person name="Chen Y.-H."/>
        </authorList>
    </citation>
    <scope>NUCLEOTIDE SEQUENCE [LARGE SCALE GENOMIC DNA]</scope>
    <source>
        <strain evidence="7 8">PS125</strain>
    </source>
</reference>
<dbReference type="SUPFAM" id="SSF46548">
    <property type="entry name" value="alpha-helical ferredoxin"/>
    <property type="match status" value="1"/>
</dbReference>
<dbReference type="InterPro" id="IPR017896">
    <property type="entry name" value="4Fe4S_Fe-S-bd"/>
</dbReference>
<dbReference type="PROSITE" id="PS00198">
    <property type="entry name" value="4FE4S_FER_1"/>
    <property type="match status" value="1"/>
</dbReference>
<dbReference type="PANTHER" id="PTHR32479">
    <property type="entry name" value="GLYCOLATE OXIDASE IRON-SULFUR SUBUNIT"/>
    <property type="match status" value="1"/>
</dbReference>